<accession>A0ACA9KDF5</accession>
<proteinExistence type="predicted"/>
<dbReference type="Proteomes" id="UP000789366">
    <property type="component" value="Unassembled WGS sequence"/>
</dbReference>
<name>A0ACA9KDF5_9GLOM</name>
<evidence type="ECO:0000313" key="1">
    <source>
        <dbReference type="EMBL" id="CAG8464605.1"/>
    </source>
</evidence>
<reference evidence="1" key="1">
    <citation type="submission" date="2021-06" db="EMBL/GenBank/DDBJ databases">
        <authorList>
            <person name="Kallberg Y."/>
            <person name="Tangrot J."/>
            <person name="Rosling A."/>
        </authorList>
    </citation>
    <scope>NUCLEOTIDE SEQUENCE</scope>
    <source>
        <strain evidence="1">28 12/20/2015</strain>
    </source>
</reference>
<keyword evidence="2" id="KW-1185">Reference proteome</keyword>
<comment type="caution">
    <text evidence="1">The sequence shown here is derived from an EMBL/GenBank/DDBJ whole genome shotgun (WGS) entry which is preliminary data.</text>
</comment>
<sequence length="42" mass="4530">MARAMTLAVASTAMAFKSQAELLKPLTALLAANYMNRFELVA</sequence>
<evidence type="ECO:0000313" key="2">
    <source>
        <dbReference type="Proteomes" id="UP000789366"/>
    </source>
</evidence>
<organism evidence="1 2">
    <name type="scientific">Cetraspora pellucida</name>
    <dbReference type="NCBI Taxonomy" id="1433469"/>
    <lineage>
        <taxon>Eukaryota</taxon>
        <taxon>Fungi</taxon>
        <taxon>Fungi incertae sedis</taxon>
        <taxon>Mucoromycota</taxon>
        <taxon>Glomeromycotina</taxon>
        <taxon>Glomeromycetes</taxon>
        <taxon>Diversisporales</taxon>
        <taxon>Gigasporaceae</taxon>
        <taxon>Cetraspora</taxon>
    </lineage>
</organism>
<dbReference type="EMBL" id="CAJVPW010000754">
    <property type="protein sequence ID" value="CAG8464605.1"/>
    <property type="molecule type" value="Genomic_DNA"/>
</dbReference>
<gene>
    <name evidence="1" type="ORF">SPELUC_LOCUS1411</name>
</gene>
<protein>
    <submittedName>
        <fullName evidence="1">14622_t:CDS:1</fullName>
    </submittedName>
</protein>